<keyword evidence="1" id="KW-0408">Iron</keyword>
<dbReference type="GO" id="GO:0046914">
    <property type="term" value="F:transition metal ion binding"/>
    <property type="evidence" value="ECO:0007669"/>
    <property type="project" value="InterPro"/>
</dbReference>
<feature type="domain" description="Ferrous iron transporter FeoA-like" evidence="2">
    <location>
        <begin position="2"/>
        <end position="74"/>
    </location>
</feature>
<dbReference type="SMART" id="SM00899">
    <property type="entry name" value="FeoA"/>
    <property type="match status" value="1"/>
</dbReference>
<accession>A0A3E2VNL6</accession>
<evidence type="ECO:0000313" key="3">
    <source>
        <dbReference type="EMBL" id="RGC12290.1"/>
    </source>
</evidence>
<dbReference type="InterPro" id="IPR007167">
    <property type="entry name" value="Fe-transptr_FeoA-like"/>
</dbReference>
<dbReference type="Pfam" id="PF04023">
    <property type="entry name" value="FeoA"/>
    <property type="match status" value="1"/>
</dbReference>
<protein>
    <submittedName>
        <fullName evidence="3">Ferrous iron transport protein A</fullName>
    </submittedName>
</protein>
<proteinExistence type="predicted"/>
<dbReference type="SUPFAM" id="SSF50037">
    <property type="entry name" value="C-terminal domain of transcriptional repressors"/>
    <property type="match status" value="1"/>
</dbReference>
<reference evidence="3 4" key="1">
    <citation type="submission" date="2018-08" db="EMBL/GenBank/DDBJ databases">
        <title>A genome reference for cultivated species of the human gut microbiota.</title>
        <authorList>
            <person name="Zou Y."/>
            <person name="Xue W."/>
            <person name="Luo G."/>
        </authorList>
    </citation>
    <scope>NUCLEOTIDE SEQUENCE [LARGE SCALE GENOMIC DNA]</scope>
    <source>
        <strain evidence="3 4">OF01-2LB</strain>
    </source>
</reference>
<gene>
    <name evidence="3" type="ORF">DXA38_17320</name>
</gene>
<organism evidence="3 4">
    <name type="scientific">Clostridium innocuum</name>
    <dbReference type="NCBI Taxonomy" id="1522"/>
    <lineage>
        <taxon>Bacteria</taxon>
        <taxon>Bacillati</taxon>
        <taxon>Bacillota</taxon>
        <taxon>Clostridia</taxon>
        <taxon>Eubacteriales</taxon>
        <taxon>Clostridiaceae</taxon>
        <taxon>Clostridium</taxon>
    </lineage>
</organism>
<dbReference type="RefSeq" id="WP_117444278.1">
    <property type="nucleotide sequence ID" value="NZ_JAJFEN010000027.1"/>
</dbReference>
<dbReference type="Proteomes" id="UP000260025">
    <property type="component" value="Unassembled WGS sequence"/>
</dbReference>
<evidence type="ECO:0000256" key="1">
    <source>
        <dbReference type="ARBA" id="ARBA00023004"/>
    </source>
</evidence>
<dbReference type="AlphaFoldDB" id="A0A3E2VNL6"/>
<dbReference type="InterPro" id="IPR038157">
    <property type="entry name" value="FeoA_core_dom"/>
</dbReference>
<name>A0A3E2VNL6_CLOIN</name>
<evidence type="ECO:0000313" key="4">
    <source>
        <dbReference type="Proteomes" id="UP000260025"/>
    </source>
</evidence>
<dbReference type="EMBL" id="QVEV01000033">
    <property type="protein sequence ID" value="RGC12290.1"/>
    <property type="molecule type" value="Genomic_DNA"/>
</dbReference>
<evidence type="ECO:0000259" key="2">
    <source>
        <dbReference type="SMART" id="SM00899"/>
    </source>
</evidence>
<dbReference type="InterPro" id="IPR008988">
    <property type="entry name" value="Transcriptional_repressor_C"/>
</dbReference>
<dbReference type="Gene3D" id="2.30.30.90">
    <property type="match status" value="1"/>
</dbReference>
<comment type="caution">
    <text evidence="3">The sequence shown here is derived from an EMBL/GenBank/DDBJ whole genome shotgun (WGS) entry which is preliminary data.</text>
</comment>
<sequence>MNCLKDAVLNEEVFVEDIEHTALMKRRLMDLGFVPGTGVIPVLESPSRDMRAYLIKGCKIALRSEDSERILIKGKEDGYAV</sequence>
<dbReference type="OrthoDB" id="9811076at2"/>